<evidence type="ECO:0000256" key="2">
    <source>
        <dbReference type="ARBA" id="ARBA00004651"/>
    </source>
</evidence>
<evidence type="ECO:0000256" key="3">
    <source>
        <dbReference type="ARBA" id="ARBA00010199"/>
    </source>
</evidence>
<organism evidence="14 15">
    <name type="scientific">Aequitasia blattaphilus</name>
    <dbReference type="NCBI Taxonomy" id="2949332"/>
    <lineage>
        <taxon>Bacteria</taxon>
        <taxon>Bacillati</taxon>
        <taxon>Bacillota</taxon>
        <taxon>Clostridia</taxon>
        <taxon>Lachnospirales</taxon>
        <taxon>Lachnospiraceae</taxon>
        <taxon>Aequitasia</taxon>
    </lineage>
</organism>
<comment type="similarity">
    <text evidence="3">Belongs to the multi antimicrobial extrusion (MATE) (TC 2.A.66.1) family.</text>
</comment>
<feature type="transmembrane region" description="Helical" evidence="13">
    <location>
        <begin position="155"/>
        <end position="175"/>
    </location>
</feature>
<keyword evidence="7" id="KW-1003">Cell membrane</keyword>
<keyword evidence="5" id="KW-0813">Transport</keyword>
<comment type="function">
    <text evidence="1">Multidrug efflux pump.</text>
</comment>
<dbReference type="NCBIfam" id="TIGR00797">
    <property type="entry name" value="matE"/>
    <property type="match status" value="1"/>
</dbReference>
<dbReference type="EMBL" id="JAMZFW010000009">
    <property type="protein sequence ID" value="MCP1102242.1"/>
    <property type="molecule type" value="Genomic_DNA"/>
</dbReference>
<evidence type="ECO:0000256" key="4">
    <source>
        <dbReference type="ARBA" id="ARBA00020268"/>
    </source>
</evidence>
<sequence length="435" mass="47887">MKETKTVLKLSIPIIIETILQTLLGTTDVYFAGRVGDVAIAGISITNLIMNIFIAFFSAVSVGSIAVVSRYFGKKDNPKVKMAVMQSILVAILLGIIAGIINLLFPSFILRLSRADKAIIASALPYYRIVGIPVVFLALQMTLSSCLRAMKNTKAPMYITGISNVLNIGLNTIFVSMGMGVFGLGLATTLSRAVGVVLLFFSLRKQNQSLYFSYKDLFVHTQTMKQILSIGVPGGIEKLVMRMGQLLYNGMILSIGVHAYVAHNIAGTVENYTYIPSTGFGLAVSTLVGVSLGERNPQQGRSYVYKSYFISAFLMLLMGVGFFLFAPELANFFTNTKEVQVQVIKVLRFIAFFQPFSALVQVLTCALQGAGDTKFSMYTTFAGIWGIRLCLGYYLGVVLELGLMGVWYAYALDLVLRGTILYWRFRKGKWMNIEL</sequence>
<feature type="transmembrane region" description="Helical" evidence="13">
    <location>
        <begin position="246"/>
        <end position="266"/>
    </location>
</feature>
<dbReference type="CDD" id="cd13137">
    <property type="entry name" value="MATE_NorM_like"/>
    <property type="match status" value="1"/>
</dbReference>
<feature type="transmembrane region" description="Helical" evidence="13">
    <location>
        <begin position="346"/>
        <end position="363"/>
    </location>
</feature>
<feature type="transmembrane region" description="Helical" evidence="13">
    <location>
        <begin position="305"/>
        <end position="326"/>
    </location>
</feature>
<evidence type="ECO:0000256" key="1">
    <source>
        <dbReference type="ARBA" id="ARBA00003408"/>
    </source>
</evidence>
<feature type="transmembrane region" description="Helical" evidence="13">
    <location>
        <begin position="12"/>
        <end position="32"/>
    </location>
</feature>
<feature type="transmembrane region" description="Helical" evidence="13">
    <location>
        <begin position="84"/>
        <end position="105"/>
    </location>
</feature>
<keyword evidence="11 13" id="KW-0472">Membrane</keyword>
<feature type="transmembrane region" description="Helical" evidence="13">
    <location>
        <begin position="272"/>
        <end position="293"/>
    </location>
</feature>
<dbReference type="PANTHER" id="PTHR43298">
    <property type="entry name" value="MULTIDRUG RESISTANCE PROTEIN NORM-RELATED"/>
    <property type="match status" value="1"/>
</dbReference>
<accession>A0ABT1EBD1</accession>
<reference evidence="14 15" key="1">
    <citation type="journal article" date="2022" name="Genome Biol. Evol.">
        <title>Host diet, physiology and behaviors set the stage for Lachnospiraceae cladogenesis.</title>
        <authorList>
            <person name="Vera-Ponce De Leon A."/>
            <person name="Schneider M."/>
            <person name="Jahnes B.C."/>
            <person name="Sadowski V."/>
            <person name="Camuy-Velez L.A."/>
            <person name="Duan J."/>
            <person name="Sabree Z.L."/>
        </authorList>
    </citation>
    <scope>NUCLEOTIDE SEQUENCE [LARGE SCALE GENOMIC DNA]</scope>
    <source>
        <strain evidence="14 15">PAL113</strain>
    </source>
</reference>
<comment type="subcellular location">
    <subcellularLocation>
        <location evidence="2">Cell membrane</location>
        <topology evidence="2">Multi-pass membrane protein</topology>
    </subcellularLocation>
</comment>
<evidence type="ECO:0000256" key="5">
    <source>
        <dbReference type="ARBA" id="ARBA00022448"/>
    </source>
</evidence>
<dbReference type="InterPro" id="IPR050222">
    <property type="entry name" value="MATE_MdtK"/>
</dbReference>
<dbReference type="InterPro" id="IPR048279">
    <property type="entry name" value="MdtK-like"/>
</dbReference>
<evidence type="ECO:0000256" key="7">
    <source>
        <dbReference type="ARBA" id="ARBA00022475"/>
    </source>
</evidence>
<evidence type="ECO:0000256" key="11">
    <source>
        <dbReference type="ARBA" id="ARBA00023136"/>
    </source>
</evidence>
<evidence type="ECO:0000256" key="6">
    <source>
        <dbReference type="ARBA" id="ARBA00022449"/>
    </source>
</evidence>
<protein>
    <recommendedName>
        <fullName evidence="4">Probable multidrug resistance protein NorM</fullName>
    </recommendedName>
    <alternativeName>
        <fullName evidence="12">Multidrug-efflux transporter</fullName>
    </alternativeName>
</protein>
<keyword evidence="6" id="KW-0050">Antiport</keyword>
<evidence type="ECO:0000313" key="15">
    <source>
        <dbReference type="Proteomes" id="UP001523566"/>
    </source>
</evidence>
<evidence type="ECO:0000256" key="13">
    <source>
        <dbReference type="SAM" id="Phobius"/>
    </source>
</evidence>
<comment type="caution">
    <text evidence="14">The sequence shown here is derived from an EMBL/GenBank/DDBJ whole genome shotgun (WGS) entry which is preliminary data.</text>
</comment>
<keyword evidence="9 13" id="KW-1133">Transmembrane helix</keyword>
<evidence type="ECO:0000256" key="12">
    <source>
        <dbReference type="ARBA" id="ARBA00031636"/>
    </source>
</evidence>
<dbReference type="Pfam" id="PF01554">
    <property type="entry name" value="MatE"/>
    <property type="match status" value="2"/>
</dbReference>
<dbReference type="RefSeq" id="WP_262066030.1">
    <property type="nucleotide sequence ID" value="NZ_JAMXOD010000009.1"/>
</dbReference>
<evidence type="ECO:0000256" key="9">
    <source>
        <dbReference type="ARBA" id="ARBA00022989"/>
    </source>
</evidence>
<feature type="transmembrane region" description="Helical" evidence="13">
    <location>
        <begin position="125"/>
        <end position="143"/>
    </location>
</feature>
<proteinExistence type="inferred from homology"/>
<keyword evidence="10" id="KW-0406">Ion transport</keyword>
<evidence type="ECO:0000256" key="8">
    <source>
        <dbReference type="ARBA" id="ARBA00022692"/>
    </source>
</evidence>
<feature type="transmembrane region" description="Helical" evidence="13">
    <location>
        <begin position="181"/>
        <end position="203"/>
    </location>
</feature>
<dbReference type="InterPro" id="IPR002528">
    <property type="entry name" value="MATE_fam"/>
</dbReference>
<evidence type="ECO:0000256" key="10">
    <source>
        <dbReference type="ARBA" id="ARBA00023065"/>
    </source>
</evidence>
<keyword evidence="8 13" id="KW-0812">Transmembrane</keyword>
<evidence type="ECO:0000313" key="14">
    <source>
        <dbReference type="EMBL" id="MCP1102242.1"/>
    </source>
</evidence>
<gene>
    <name evidence="14" type="ORF">NK125_07450</name>
</gene>
<dbReference type="PIRSF" id="PIRSF006603">
    <property type="entry name" value="DinF"/>
    <property type="match status" value="1"/>
</dbReference>
<dbReference type="PANTHER" id="PTHR43298:SF2">
    <property type="entry name" value="FMN_FAD EXPORTER YEEO-RELATED"/>
    <property type="match status" value="1"/>
</dbReference>
<feature type="transmembrane region" description="Helical" evidence="13">
    <location>
        <begin position="52"/>
        <end position="72"/>
    </location>
</feature>
<name>A0ABT1EBD1_9FIRM</name>
<keyword evidence="15" id="KW-1185">Reference proteome</keyword>
<dbReference type="Proteomes" id="UP001523566">
    <property type="component" value="Unassembled WGS sequence"/>
</dbReference>